<evidence type="ECO:0000256" key="1">
    <source>
        <dbReference type="SAM" id="MobiDB-lite"/>
    </source>
</evidence>
<evidence type="ECO:0000313" key="2">
    <source>
        <dbReference type="EMBL" id="KAJ7780758.1"/>
    </source>
</evidence>
<dbReference type="AlphaFoldDB" id="A0AAD7NYX3"/>
<feature type="region of interest" description="Disordered" evidence="1">
    <location>
        <begin position="149"/>
        <end position="340"/>
    </location>
</feature>
<dbReference type="Proteomes" id="UP001215280">
    <property type="component" value="Unassembled WGS sequence"/>
</dbReference>
<feature type="compositionally biased region" description="Low complexity" evidence="1">
    <location>
        <begin position="236"/>
        <end position="257"/>
    </location>
</feature>
<feature type="compositionally biased region" description="Basic and acidic residues" evidence="1">
    <location>
        <begin position="260"/>
        <end position="269"/>
    </location>
</feature>
<keyword evidence="3" id="KW-1185">Reference proteome</keyword>
<reference evidence="2" key="1">
    <citation type="submission" date="2023-03" db="EMBL/GenBank/DDBJ databases">
        <title>Massive genome expansion in bonnet fungi (Mycena s.s.) driven by repeated elements and novel gene families across ecological guilds.</title>
        <authorList>
            <consortium name="Lawrence Berkeley National Laboratory"/>
            <person name="Harder C.B."/>
            <person name="Miyauchi S."/>
            <person name="Viragh M."/>
            <person name="Kuo A."/>
            <person name="Thoen E."/>
            <person name="Andreopoulos B."/>
            <person name="Lu D."/>
            <person name="Skrede I."/>
            <person name="Drula E."/>
            <person name="Henrissat B."/>
            <person name="Morin E."/>
            <person name="Kohler A."/>
            <person name="Barry K."/>
            <person name="LaButti K."/>
            <person name="Morin E."/>
            <person name="Salamov A."/>
            <person name="Lipzen A."/>
            <person name="Mereny Z."/>
            <person name="Hegedus B."/>
            <person name="Baldrian P."/>
            <person name="Stursova M."/>
            <person name="Weitz H."/>
            <person name="Taylor A."/>
            <person name="Grigoriev I.V."/>
            <person name="Nagy L.G."/>
            <person name="Martin F."/>
            <person name="Kauserud H."/>
        </authorList>
    </citation>
    <scope>NUCLEOTIDE SEQUENCE</scope>
    <source>
        <strain evidence="2">CBHHK188m</strain>
    </source>
</reference>
<gene>
    <name evidence="2" type="ORF">DFH07DRAFT_949971</name>
</gene>
<evidence type="ECO:0000313" key="3">
    <source>
        <dbReference type="Proteomes" id="UP001215280"/>
    </source>
</evidence>
<organism evidence="2 3">
    <name type="scientific">Mycena maculata</name>
    <dbReference type="NCBI Taxonomy" id="230809"/>
    <lineage>
        <taxon>Eukaryota</taxon>
        <taxon>Fungi</taxon>
        <taxon>Dikarya</taxon>
        <taxon>Basidiomycota</taxon>
        <taxon>Agaricomycotina</taxon>
        <taxon>Agaricomycetes</taxon>
        <taxon>Agaricomycetidae</taxon>
        <taxon>Agaricales</taxon>
        <taxon>Marasmiineae</taxon>
        <taxon>Mycenaceae</taxon>
        <taxon>Mycena</taxon>
    </lineage>
</organism>
<feature type="compositionally biased region" description="Basic and acidic residues" evidence="1">
    <location>
        <begin position="301"/>
        <end position="311"/>
    </location>
</feature>
<proteinExistence type="predicted"/>
<sequence length="605" mass="67111">MSSTIATLADRDTNGRIIDPWHFFRQPGWVTAHQFMVNPDSLKISEQEVLDAMELAMPTLAMSWLTKTPPLFPCSMITVTSLLLLIPDIKKYLYPLRRVFTLLPESRVRQELSPFFPSEVKSWSRRLYRLPANWSLPPVSVFVKNTAPSSAVDAEPRGRTSTRLPKGKGYVILSPPPTEASPSSPTCLRRISSKPPPESEEEDTESAPSTSPLPLQNLRAPSGSKQTPAKPTGTIVVPWTGVTTTSSGVTSASSSPSKQRKGDKTREEASGSSASHAGESSKGKAKGKGKALPPPKTPSPAHKDSEMRDSPRASPAAGPSLAAERIPEVPGPVPSGAAPAEASLFTEPRSPASFSLCQLLATRTLVVTEPPLRRNLSQYQIFAAINSAQNPLRDLDAQFEPMHDENWPVLLEYAEPPAHPGAPPPLDETGIPPAIEPLRDATPPPLPPGHPDAATCLAERRAVKDAHFAHEEHVLAHETERVAWRVRATVDQEVVFFTNYNERRDTFEWDCTEIDWENKWCRGARERVMQEILRMRGQVDLWVQQQAAAAACDEDLRNIRWHQARLLDEFRCMDLERRAHFRPPIYAPLWGELFMERKYPKGVPI</sequence>
<feature type="compositionally biased region" description="Pro residues" evidence="1">
    <location>
        <begin position="417"/>
        <end position="426"/>
    </location>
</feature>
<protein>
    <submittedName>
        <fullName evidence="2">Uncharacterized protein</fullName>
    </submittedName>
</protein>
<dbReference type="EMBL" id="JARJLG010000005">
    <property type="protein sequence ID" value="KAJ7780758.1"/>
    <property type="molecule type" value="Genomic_DNA"/>
</dbReference>
<accession>A0AAD7NYX3</accession>
<feature type="region of interest" description="Disordered" evidence="1">
    <location>
        <begin position="415"/>
        <end position="446"/>
    </location>
</feature>
<feature type="compositionally biased region" description="Low complexity" evidence="1">
    <location>
        <begin position="270"/>
        <end position="280"/>
    </location>
</feature>
<name>A0AAD7NYX3_9AGAR</name>
<comment type="caution">
    <text evidence="2">The sequence shown here is derived from an EMBL/GenBank/DDBJ whole genome shotgun (WGS) entry which is preliminary data.</text>
</comment>